<gene>
    <name evidence="1" type="ORF">TR153093</name>
</gene>
<protein>
    <submittedName>
        <fullName evidence="1">Uncharacterized protein</fullName>
    </submittedName>
</protein>
<reference evidence="1" key="1">
    <citation type="submission" date="2016-01" db="EMBL/GenBank/DDBJ databases">
        <title>Reference transcriptome for the parasite Schistocephalus solidus: insights into the molecular evolution of parasitism.</title>
        <authorList>
            <person name="Hebert F.O."/>
            <person name="Grambauer S."/>
            <person name="Barber I."/>
            <person name="Landry C.R."/>
            <person name="Aubin-Horth N."/>
        </authorList>
    </citation>
    <scope>NUCLEOTIDE SEQUENCE</scope>
</reference>
<evidence type="ECO:0000313" key="1">
    <source>
        <dbReference type="EMBL" id="JAP40030.1"/>
    </source>
</evidence>
<dbReference type="EMBL" id="GEEE01023195">
    <property type="protein sequence ID" value="JAP40030.1"/>
    <property type="molecule type" value="Transcribed_RNA"/>
</dbReference>
<name>A0A0X3NL85_SCHSO</name>
<organism evidence="1">
    <name type="scientific">Schistocephalus solidus</name>
    <name type="common">Tapeworm</name>
    <dbReference type="NCBI Taxonomy" id="70667"/>
    <lineage>
        <taxon>Eukaryota</taxon>
        <taxon>Metazoa</taxon>
        <taxon>Spiralia</taxon>
        <taxon>Lophotrochozoa</taxon>
        <taxon>Platyhelminthes</taxon>
        <taxon>Cestoda</taxon>
        <taxon>Eucestoda</taxon>
        <taxon>Diphyllobothriidea</taxon>
        <taxon>Diphyllobothriidae</taxon>
        <taxon>Schistocephalus</taxon>
    </lineage>
</organism>
<proteinExistence type="predicted"/>
<accession>A0A0X3NL85</accession>
<sequence>MTRIFRIVLCDFRTESGSRVSHLSLIKLNTSKSARRDHLSFYPRGSQSLKSKLPRHECIRRKRLVQIRSRICYCIINYLRGRYVALLLKVRRTTFQLAKESLD</sequence>
<dbReference type="AlphaFoldDB" id="A0A0X3NL85"/>